<name>A0A1T4WK23_9BACT</name>
<proteinExistence type="predicted"/>
<sequence length="86" mass="9409">MTPVQQRIQTAFGAILALLVGLTLTLVSCRDKTVSLNPDPSMSEKISDKIDDALDRRPGEKVLDVVEDVEKAGRDIEESVKEAVEN</sequence>
<dbReference type="EMBL" id="FUYE01000001">
    <property type="protein sequence ID" value="SKA77255.1"/>
    <property type="molecule type" value="Genomic_DNA"/>
</dbReference>
<evidence type="ECO:0000313" key="2">
    <source>
        <dbReference type="Proteomes" id="UP000190774"/>
    </source>
</evidence>
<evidence type="ECO:0000313" key="1">
    <source>
        <dbReference type="EMBL" id="SKA77255.1"/>
    </source>
</evidence>
<reference evidence="2" key="1">
    <citation type="submission" date="2017-02" db="EMBL/GenBank/DDBJ databases">
        <authorList>
            <person name="Varghese N."/>
            <person name="Submissions S."/>
        </authorList>
    </citation>
    <scope>NUCLEOTIDE SEQUENCE [LARGE SCALE GENOMIC DNA]</scope>
    <source>
        <strain evidence="2">ATCC 700200</strain>
    </source>
</reference>
<dbReference type="Proteomes" id="UP000190774">
    <property type="component" value="Unassembled WGS sequence"/>
</dbReference>
<dbReference type="PROSITE" id="PS51257">
    <property type="entry name" value="PROKAR_LIPOPROTEIN"/>
    <property type="match status" value="1"/>
</dbReference>
<gene>
    <name evidence="1" type="ORF">SAMN02745166_00351</name>
</gene>
<dbReference type="OrthoDB" id="32548at74201"/>
<protein>
    <submittedName>
        <fullName evidence="1">Uncharacterized protein</fullName>
    </submittedName>
</protein>
<dbReference type="STRING" id="48467.SAMN02745166_00351"/>
<organism evidence="1 2">
    <name type="scientific">Prosthecobacter debontii</name>
    <dbReference type="NCBI Taxonomy" id="48467"/>
    <lineage>
        <taxon>Bacteria</taxon>
        <taxon>Pseudomonadati</taxon>
        <taxon>Verrucomicrobiota</taxon>
        <taxon>Verrucomicrobiia</taxon>
        <taxon>Verrucomicrobiales</taxon>
        <taxon>Verrucomicrobiaceae</taxon>
        <taxon>Prosthecobacter</taxon>
    </lineage>
</organism>
<dbReference type="AlphaFoldDB" id="A0A1T4WK23"/>
<dbReference type="RefSeq" id="WP_078811573.1">
    <property type="nucleotide sequence ID" value="NZ_FUYE01000001.1"/>
</dbReference>
<accession>A0A1T4WK23</accession>
<keyword evidence="2" id="KW-1185">Reference proteome</keyword>